<organism evidence="1 2">
    <name type="scientific">Sphingopyxis soli</name>
    <dbReference type="NCBI Taxonomy" id="592051"/>
    <lineage>
        <taxon>Bacteria</taxon>
        <taxon>Pseudomonadati</taxon>
        <taxon>Pseudomonadota</taxon>
        <taxon>Alphaproteobacteria</taxon>
        <taxon>Sphingomonadales</taxon>
        <taxon>Sphingomonadaceae</taxon>
        <taxon>Sphingopyxis</taxon>
    </lineage>
</organism>
<name>A0ABN1LVI2_9SPHN</name>
<dbReference type="RefSeq" id="WP_215349018.1">
    <property type="nucleotide sequence ID" value="NZ_BAAAFE010000001.1"/>
</dbReference>
<dbReference type="EMBL" id="BAAAFE010000001">
    <property type="protein sequence ID" value="GAA0860883.1"/>
    <property type="molecule type" value="Genomic_DNA"/>
</dbReference>
<evidence type="ECO:0008006" key="3">
    <source>
        <dbReference type="Google" id="ProtNLM"/>
    </source>
</evidence>
<reference evidence="1 2" key="1">
    <citation type="journal article" date="2019" name="Int. J. Syst. Evol. Microbiol.">
        <title>The Global Catalogue of Microorganisms (GCM) 10K type strain sequencing project: providing services to taxonomists for standard genome sequencing and annotation.</title>
        <authorList>
            <consortium name="The Broad Institute Genomics Platform"/>
            <consortium name="The Broad Institute Genome Sequencing Center for Infectious Disease"/>
            <person name="Wu L."/>
            <person name="Ma J."/>
        </authorList>
    </citation>
    <scope>NUCLEOTIDE SEQUENCE [LARGE SCALE GENOMIC DNA]</scope>
    <source>
        <strain evidence="1 2">JCM 15910</strain>
    </source>
</reference>
<sequence length="274" mass="29386">MQSELSDRSTRPACPEPFALIVGKALAGAAPDEAEAAFRRMGLRPERVEPAGDAGALVKGPLLRLRFGEVALLGGRAAAAALERADPDHPATSRLAASLPPDWSDAGQAWAFFEEPRAADGRTRSTPLREIFKMQAPLIDLLDASHYFWSPARLWSEAEQFRAAVTEMLTSGMPPVLQLIAFRLADSGAGAAVRTRGLALFGGQELEGRMPAGWTAAEMVKRLSRLALDIMLHGPVTDARRMRGLNPGEWVSLSPGRGRKDGGATVMVEFGSSF</sequence>
<dbReference type="Proteomes" id="UP001500738">
    <property type="component" value="Unassembled WGS sequence"/>
</dbReference>
<proteinExistence type="predicted"/>
<keyword evidence="2" id="KW-1185">Reference proteome</keyword>
<evidence type="ECO:0000313" key="1">
    <source>
        <dbReference type="EMBL" id="GAA0860883.1"/>
    </source>
</evidence>
<gene>
    <name evidence="1" type="ORF">GCM10009115_01320</name>
</gene>
<evidence type="ECO:0000313" key="2">
    <source>
        <dbReference type="Proteomes" id="UP001500738"/>
    </source>
</evidence>
<protein>
    <recommendedName>
        <fullName evidence="3">2-keto-4-pentenoate hydratase</fullName>
    </recommendedName>
</protein>
<comment type="caution">
    <text evidence="1">The sequence shown here is derived from an EMBL/GenBank/DDBJ whole genome shotgun (WGS) entry which is preliminary data.</text>
</comment>
<accession>A0ABN1LVI2</accession>